<gene>
    <name evidence="4" type="ORF">PFCIRM138_02830</name>
</gene>
<dbReference type="EMBL" id="LM676387">
    <property type="protein sequence ID" value="CEP25876.1"/>
    <property type="molecule type" value="Genomic_DNA"/>
</dbReference>
<dbReference type="InterPro" id="IPR002762">
    <property type="entry name" value="CbiX-like"/>
</dbReference>
<feature type="region of interest" description="Disordered" evidence="3">
    <location>
        <begin position="250"/>
        <end position="280"/>
    </location>
</feature>
<evidence type="ECO:0000256" key="1">
    <source>
        <dbReference type="ARBA" id="ARBA00022723"/>
    </source>
</evidence>
<evidence type="ECO:0000256" key="3">
    <source>
        <dbReference type="SAM" id="MobiDB-lite"/>
    </source>
</evidence>
<evidence type="ECO:0000313" key="4">
    <source>
        <dbReference type="EMBL" id="CEP25876.1"/>
    </source>
</evidence>
<dbReference type="SUPFAM" id="SSF53800">
    <property type="entry name" value="Chelatase"/>
    <property type="match status" value="1"/>
</dbReference>
<dbReference type="Gene3D" id="3.40.50.1400">
    <property type="match status" value="1"/>
</dbReference>
<organism evidence="4">
    <name type="scientific">Propionibacterium freudenreichii subsp. freudenreichii</name>
    <dbReference type="NCBI Taxonomy" id="66712"/>
    <lineage>
        <taxon>Bacteria</taxon>
        <taxon>Bacillati</taxon>
        <taxon>Actinomycetota</taxon>
        <taxon>Actinomycetes</taxon>
        <taxon>Propionibacteriales</taxon>
        <taxon>Propionibacteriaceae</taxon>
        <taxon>Propionibacterium</taxon>
    </lineage>
</organism>
<keyword evidence="1" id="KW-0479">Metal-binding</keyword>
<proteinExistence type="predicted"/>
<dbReference type="GO" id="GO:0046872">
    <property type="term" value="F:metal ion binding"/>
    <property type="evidence" value="ECO:0007669"/>
    <property type="project" value="UniProtKB-KW"/>
</dbReference>
<sequence length="280" mass="29533">MTAPVLILLAEGATNPRVVEVFHDLRKQMQLQRPELSVHLAFLDHCPPSGPQVVSTLASRGRKEVVFVPMALTRAVDPAPAAQKMLEAVHKAHPDIAASLAHPVGPSTELLNILDLRLRNALSASHAVELNALVFATPDTGDVRGAALLARRARQWASHHKLPITMACADGSGNSVAAAMMSLRDQGRRAIAVGSFFLTADDNYLAVAEEALEAGAVAVSAPLGADDHIIDLVMARYAFAAMAMLDDPALSDEDDSTTGQSEESDHGAPAEVATPKLVAI</sequence>
<dbReference type="RefSeq" id="WP_013161140.1">
    <property type="nucleotide sequence ID" value="NZ_HG975478.1"/>
</dbReference>
<dbReference type="GO" id="GO:0016829">
    <property type="term" value="F:lyase activity"/>
    <property type="evidence" value="ECO:0007669"/>
    <property type="project" value="UniProtKB-KW"/>
</dbReference>
<reference evidence="4" key="1">
    <citation type="submission" date="2014-08" db="EMBL/GenBank/DDBJ databases">
        <authorList>
            <person name="Falentin Helene"/>
        </authorList>
    </citation>
    <scope>NUCLEOTIDE SEQUENCE</scope>
</reference>
<accession>A0A068VUN4</accession>
<dbReference type="Pfam" id="PF01903">
    <property type="entry name" value="CbiX"/>
    <property type="match status" value="1"/>
</dbReference>
<dbReference type="GeneID" id="61222088"/>
<name>A0A068VUN4_PROFF</name>
<evidence type="ECO:0000256" key="2">
    <source>
        <dbReference type="ARBA" id="ARBA00023239"/>
    </source>
</evidence>
<dbReference type="AlphaFoldDB" id="A0A068VUN4"/>
<evidence type="ECO:0008006" key="5">
    <source>
        <dbReference type="Google" id="ProtNLM"/>
    </source>
</evidence>
<keyword evidence="2" id="KW-0456">Lyase</keyword>
<protein>
    <recommendedName>
        <fullName evidence="5">Cobalamin biosynthesis protein CbiX</fullName>
    </recommendedName>
</protein>